<keyword evidence="6" id="KW-0547">Nucleotide-binding</keyword>
<dbReference type="GO" id="GO:0016787">
    <property type="term" value="F:hydrolase activity"/>
    <property type="evidence" value="ECO:0007669"/>
    <property type="project" value="UniProtKB-KW"/>
</dbReference>
<evidence type="ECO:0000256" key="2">
    <source>
        <dbReference type="PROSITE-ProRule" id="PRU00325"/>
    </source>
</evidence>
<dbReference type="InterPro" id="IPR027417">
    <property type="entry name" value="P-loop_NTPase"/>
</dbReference>
<dbReference type="InterPro" id="IPR038718">
    <property type="entry name" value="SNF2-like_sf"/>
</dbReference>
<dbReference type="Gene3D" id="3.40.50.10810">
    <property type="entry name" value="Tandem AAA-ATPase domain"/>
    <property type="match status" value="1"/>
</dbReference>
<keyword evidence="6" id="KW-0067">ATP-binding</keyword>
<dbReference type="PANTHER" id="PTHR10799">
    <property type="entry name" value="SNF2/RAD54 HELICASE FAMILY"/>
    <property type="match status" value="1"/>
</dbReference>
<dbReference type="Pfam" id="PF08455">
    <property type="entry name" value="SNF2_assoc"/>
    <property type="match status" value="1"/>
</dbReference>
<reference evidence="6 7" key="1">
    <citation type="journal article" date="2018" name="Int. J. Syst. Evol. Microbiol.">
        <title>Planococcus salinus sp. nov., a moderately halophilic bacterium isolated from a saline-alkali soil.</title>
        <authorList>
            <person name="Gan L."/>
        </authorList>
    </citation>
    <scope>NUCLEOTIDE SEQUENCE [LARGE SCALE GENOMIC DNA]</scope>
    <source>
        <strain evidence="6 7">LCB217</strain>
    </source>
</reference>
<keyword evidence="2" id="KW-0862">Zinc</keyword>
<dbReference type="Gene3D" id="3.40.50.300">
    <property type="entry name" value="P-loop containing nucleotide triphosphate hydrolases"/>
    <property type="match status" value="1"/>
</dbReference>
<feature type="domain" description="Helicase C-terminal" evidence="5">
    <location>
        <begin position="885"/>
        <end position="1046"/>
    </location>
</feature>
<keyword evidence="7" id="KW-1185">Reference proteome</keyword>
<evidence type="ECO:0000259" key="3">
    <source>
        <dbReference type="PROSITE" id="PS50966"/>
    </source>
</evidence>
<dbReference type="InterPro" id="IPR014001">
    <property type="entry name" value="Helicase_ATP-bd"/>
</dbReference>
<keyword evidence="2" id="KW-0863">Zinc-finger</keyword>
<dbReference type="CDD" id="cd18793">
    <property type="entry name" value="SF2_C_SNF"/>
    <property type="match status" value="1"/>
</dbReference>
<evidence type="ECO:0000256" key="1">
    <source>
        <dbReference type="ARBA" id="ARBA00022801"/>
    </source>
</evidence>
<dbReference type="PROSITE" id="PS51194">
    <property type="entry name" value="HELICASE_CTER"/>
    <property type="match status" value="1"/>
</dbReference>
<dbReference type="GO" id="GO:0005524">
    <property type="term" value="F:ATP binding"/>
    <property type="evidence" value="ECO:0007669"/>
    <property type="project" value="InterPro"/>
</dbReference>
<evidence type="ECO:0000313" key="7">
    <source>
        <dbReference type="Proteomes" id="UP000275473"/>
    </source>
</evidence>
<accession>A0A3M8P9N2</accession>
<dbReference type="GO" id="GO:0004386">
    <property type="term" value="F:helicase activity"/>
    <property type="evidence" value="ECO:0007669"/>
    <property type="project" value="UniProtKB-KW"/>
</dbReference>
<proteinExistence type="predicted"/>
<dbReference type="SUPFAM" id="SSF52540">
    <property type="entry name" value="P-loop containing nucleoside triphosphate hydrolases"/>
    <property type="match status" value="2"/>
</dbReference>
<evidence type="ECO:0000259" key="4">
    <source>
        <dbReference type="PROSITE" id="PS51192"/>
    </source>
</evidence>
<protein>
    <submittedName>
        <fullName evidence="6">Helicase SNF</fullName>
    </submittedName>
</protein>
<comment type="caution">
    <text evidence="6">The sequence shown here is derived from an EMBL/GenBank/DDBJ whole genome shotgun (WGS) entry which is preliminary data.</text>
</comment>
<dbReference type="InterPro" id="IPR001650">
    <property type="entry name" value="Helicase_C-like"/>
</dbReference>
<keyword evidence="6" id="KW-0347">Helicase</keyword>
<dbReference type="FunFam" id="3.40.50.300:FF:000533">
    <property type="entry name" value="Helicase, Snf2 family"/>
    <property type="match status" value="1"/>
</dbReference>
<organism evidence="6 7">
    <name type="scientific">Planococcus salinus</name>
    <dbReference type="NCBI Taxonomy" id="1848460"/>
    <lineage>
        <taxon>Bacteria</taxon>
        <taxon>Bacillati</taxon>
        <taxon>Bacillota</taxon>
        <taxon>Bacilli</taxon>
        <taxon>Bacillales</taxon>
        <taxon>Caryophanaceae</taxon>
        <taxon>Planococcus</taxon>
    </lineage>
</organism>
<dbReference type="InterPro" id="IPR000330">
    <property type="entry name" value="SNF2_N"/>
</dbReference>
<dbReference type="EMBL" id="RIAX01000004">
    <property type="protein sequence ID" value="RNF39894.1"/>
    <property type="molecule type" value="Genomic_DNA"/>
</dbReference>
<dbReference type="PROSITE" id="PS50966">
    <property type="entry name" value="ZF_SWIM"/>
    <property type="match status" value="1"/>
</dbReference>
<evidence type="ECO:0000313" key="6">
    <source>
        <dbReference type="EMBL" id="RNF39894.1"/>
    </source>
</evidence>
<dbReference type="OrthoDB" id="9760715at2"/>
<dbReference type="Pfam" id="PF00176">
    <property type="entry name" value="SNF2-rel_dom"/>
    <property type="match status" value="1"/>
</dbReference>
<dbReference type="Proteomes" id="UP000275473">
    <property type="component" value="Unassembled WGS sequence"/>
</dbReference>
<dbReference type="PROSITE" id="PS51192">
    <property type="entry name" value="HELICASE_ATP_BIND_1"/>
    <property type="match status" value="1"/>
</dbReference>
<dbReference type="InterPro" id="IPR049730">
    <property type="entry name" value="SNF2/RAD54-like_C"/>
</dbReference>
<name>A0A3M8P9N2_9BACL</name>
<keyword evidence="2" id="KW-0479">Metal-binding</keyword>
<dbReference type="RefSeq" id="WP_123165089.1">
    <property type="nucleotide sequence ID" value="NZ_RIAX01000004.1"/>
</dbReference>
<sequence length="1052" mass="120494">MNFSITERTIKKYCGTAASKKGRSYHLAGKVRLEPDSEDDLTMKATVQGRNGFCVNVKQTAGGKIDASCSCPPVGFVSTYCHHIAAVMWEIADMELKEQPLSEKMMELFAPQTPQRRGRRSYFENREAVRVEFSCIPSFFGRKEPVIGLQLKIGLDQFHEIEDLGTFLSKVEQGEMYESPSGFLYSPDIHSFDKETEEAIQFLLKSRHAVTETTRSENTLLLTPSDWERFLPLLQKAPFVRVVQEGQVVEDLYVTEELALSFHFDKDKSGGYRLDVEGLDQLLVAAAYETAFYNGTVIRLTADNINRLVQLKELMEGTEEQLFISPEQLEHFMEAVVPGLEQLGKVEIADVITERMVATPLHAKLFLDRIKHRLLAGVEFHYGQLVINPCEEPEDEFRHFPGIRRQRDQEQEIMKLMKNNAFTQTDGGFYMQDEEAEYDFLYHTIPKLEELLQVYATTAVKLRVQKAYAGPKIKVEVSERTDWLEFRFDLQGIPESEIQQMLLALKEKRKYYRIPNGTLLSLETAEFRNLHDFLVDLDVQDAPFNEQEIRVPLIEGMRMVETLEQDKLVDPGKTFTQLMKQLSEPEAADMEIPDRLRNVLRNYQKSGFSWFKLLAKYRFGGILADDMGLGKTLQSIAFILSVLPDIRNRQLPVLVVAPSSLTYNWLNELKKFAPSIRAAIIDGNKAKRALTIKESEKMDVLITSYPSLRMDRALYRKKQFHTLFLDEAQAFKNPVTQTAKAVKTIQADYRFALTGTPIENSLDELWSIFHVVFPELLPNRRAFSEMAREKVAKRVRPFILRRVKQEVLKELPEKVETVQLSELQGEQKKLYAAYLAELKHDALKHLNKDSFQKHRIQILAGLTRLRQLCCHPALFVEGYTGGSAKYDQLMEMLEEARLAGRRVLVFSQFTQMLGLIGRQLAKSGVPYFYLDGQTPPSERVELCSRFNEGEGNLFLISLKAGGTGLNLTGADTVILYDLWWNPAVEQQAADRAHRMGQEKEVQVIRMVAKGTIEEKITQLQLKKKNLVDEVIQSGQEPLRAMTEEDIREILMT</sequence>
<dbReference type="SMART" id="SM00487">
    <property type="entry name" value="DEXDc"/>
    <property type="match status" value="1"/>
</dbReference>
<keyword evidence="1" id="KW-0378">Hydrolase</keyword>
<dbReference type="AlphaFoldDB" id="A0A3M8P9N2"/>
<dbReference type="SMART" id="SM00490">
    <property type="entry name" value="HELICc"/>
    <property type="match status" value="1"/>
</dbReference>
<feature type="domain" description="SWIM-type" evidence="3">
    <location>
        <begin position="53"/>
        <end position="92"/>
    </location>
</feature>
<dbReference type="InterPro" id="IPR007527">
    <property type="entry name" value="Znf_SWIM"/>
</dbReference>
<feature type="domain" description="Helicase ATP-binding" evidence="4">
    <location>
        <begin position="612"/>
        <end position="775"/>
    </location>
</feature>
<gene>
    <name evidence="6" type="ORF">EEX84_08000</name>
</gene>
<dbReference type="Pfam" id="PF00271">
    <property type="entry name" value="Helicase_C"/>
    <property type="match status" value="1"/>
</dbReference>
<dbReference type="GO" id="GO:0008270">
    <property type="term" value="F:zinc ion binding"/>
    <property type="evidence" value="ECO:0007669"/>
    <property type="project" value="UniProtKB-KW"/>
</dbReference>
<evidence type="ECO:0000259" key="5">
    <source>
        <dbReference type="PROSITE" id="PS51194"/>
    </source>
</evidence>
<dbReference type="InterPro" id="IPR013663">
    <property type="entry name" value="Helicase_SWF/SNF/SWI_bac"/>
</dbReference>